<reference evidence="1" key="1">
    <citation type="submission" date="2022-07" db="EMBL/GenBank/DDBJ databases">
        <title>Genome Sequence of Physisporinus lineatus.</title>
        <authorList>
            <person name="Buettner E."/>
        </authorList>
    </citation>
    <scope>NUCLEOTIDE SEQUENCE</scope>
    <source>
        <strain evidence="1">VT162</strain>
    </source>
</reference>
<dbReference type="Proteomes" id="UP001212997">
    <property type="component" value="Unassembled WGS sequence"/>
</dbReference>
<comment type="caution">
    <text evidence="1">The sequence shown here is derived from an EMBL/GenBank/DDBJ whole genome shotgun (WGS) entry which is preliminary data.</text>
</comment>
<proteinExistence type="predicted"/>
<protein>
    <submittedName>
        <fullName evidence="1">Uncharacterized protein</fullName>
    </submittedName>
</protein>
<organism evidence="1 2">
    <name type="scientific">Meripilus lineatus</name>
    <dbReference type="NCBI Taxonomy" id="2056292"/>
    <lineage>
        <taxon>Eukaryota</taxon>
        <taxon>Fungi</taxon>
        <taxon>Dikarya</taxon>
        <taxon>Basidiomycota</taxon>
        <taxon>Agaricomycotina</taxon>
        <taxon>Agaricomycetes</taxon>
        <taxon>Polyporales</taxon>
        <taxon>Meripilaceae</taxon>
        <taxon>Meripilus</taxon>
    </lineage>
</organism>
<keyword evidence="2" id="KW-1185">Reference proteome</keyword>
<gene>
    <name evidence="1" type="ORF">NLI96_g12380</name>
</gene>
<evidence type="ECO:0000313" key="1">
    <source>
        <dbReference type="EMBL" id="KAJ3474578.1"/>
    </source>
</evidence>
<name>A0AAD5Y9Y0_9APHY</name>
<sequence>MVACYQDTLDVVARVCCAHYDEVTSNDSKSEHRQEQESRLNNAYYTLKELEQHLSETTDPSDMDVISLIPGRLKFKGLTEKRLTESLKRLDGKMTECLDPLIEEMTQWYKQCLKESQEGIHENRPTEGVDKTNEEKAERLKHLIGYLGLLAKEEDIGFQLDDERAQDLVDLAYEASRFYDLGPPSLFKEQLDPSSPKAST</sequence>
<evidence type="ECO:0000313" key="2">
    <source>
        <dbReference type="Proteomes" id="UP001212997"/>
    </source>
</evidence>
<accession>A0AAD5Y9Y0</accession>
<dbReference type="AlphaFoldDB" id="A0AAD5Y9Y0"/>
<dbReference type="EMBL" id="JANAWD010001028">
    <property type="protein sequence ID" value="KAJ3474578.1"/>
    <property type="molecule type" value="Genomic_DNA"/>
</dbReference>